<accession>A0ABZ2SE14</accession>
<dbReference type="PANTHER" id="PTHR37305">
    <property type="entry name" value="INTEGRAL MEMBRANE PROTEIN-RELATED"/>
    <property type="match status" value="1"/>
</dbReference>
<organism evidence="2 3">
    <name type="scientific">Lactococcus petauri</name>
    <dbReference type="NCBI Taxonomy" id="1940789"/>
    <lineage>
        <taxon>Bacteria</taxon>
        <taxon>Bacillati</taxon>
        <taxon>Bacillota</taxon>
        <taxon>Bacilli</taxon>
        <taxon>Lactobacillales</taxon>
        <taxon>Streptococcaceae</taxon>
        <taxon>Lactococcus</taxon>
    </lineage>
</organism>
<protein>
    <submittedName>
        <fullName evidence="2">ABC transporter permease subunit</fullName>
    </submittedName>
</protein>
<feature type="transmembrane region" description="Helical" evidence="1">
    <location>
        <begin position="183"/>
        <end position="204"/>
    </location>
</feature>
<name>A0ABZ2SE14_9LACT</name>
<dbReference type="Pfam" id="PF12730">
    <property type="entry name" value="ABC2_membrane_4"/>
    <property type="match status" value="1"/>
</dbReference>
<dbReference type="GeneID" id="75143824"/>
<feature type="transmembrane region" description="Helical" evidence="1">
    <location>
        <begin position="127"/>
        <end position="146"/>
    </location>
</feature>
<dbReference type="EMBL" id="CP141698">
    <property type="protein sequence ID" value="WYC66955.1"/>
    <property type="molecule type" value="Genomic_DNA"/>
</dbReference>
<evidence type="ECO:0000313" key="2">
    <source>
        <dbReference type="EMBL" id="WYC66955.1"/>
    </source>
</evidence>
<evidence type="ECO:0000313" key="3">
    <source>
        <dbReference type="Proteomes" id="UP001456368"/>
    </source>
</evidence>
<evidence type="ECO:0000256" key="1">
    <source>
        <dbReference type="SAM" id="Phobius"/>
    </source>
</evidence>
<feature type="transmembrane region" description="Helical" evidence="1">
    <location>
        <begin position="158"/>
        <end position="177"/>
    </location>
</feature>
<feature type="transmembrane region" description="Helical" evidence="1">
    <location>
        <begin position="20"/>
        <end position="43"/>
    </location>
</feature>
<dbReference type="RefSeq" id="WP_019293946.1">
    <property type="nucleotide sequence ID" value="NZ_CAKOCU010000024.1"/>
</dbReference>
<dbReference type="Proteomes" id="UP001456368">
    <property type="component" value="Chromosome"/>
</dbReference>
<proteinExistence type="predicted"/>
<feature type="transmembrane region" description="Helical" evidence="1">
    <location>
        <begin position="63"/>
        <end position="88"/>
    </location>
</feature>
<keyword evidence="1" id="KW-0812">Transmembrane</keyword>
<reference evidence="2 3" key="1">
    <citation type="submission" date="2023-12" db="EMBL/GenBank/DDBJ databases">
        <title>Redefining Piscine Lactococcosis.</title>
        <authorList>
            <person name="Heckman T.I."/>
            <person name="Yazdi Z."/>
            <person name="Older C.E."/>
            <person name="Griffin M.J."/>
            <person name="Waldbieser G.C."/>
            <person name="Chow A.M."/>
            <person name="Medina Silva I."/>
            <person name="Anenson K.M."/>
            <person name="Garcia J.C."/>
            <person name="LaFrentz B.R."/>
            <person name="Slavic D."/>
            <person name="Toohey-Kurth K.L."/>
            <person name="Yant P."/>
            <person name="Fritz H.M."/>
            <person name="Henderson E."/>
            <person name="McDowall R."/>
            <person name="Cai H."/>
            <person name="Adikson M."/>
            <person name="Soto E."/>
        </authorList>
    </citation>
    <scope>NUCLEOTIDE SEQUENCE [LARGE SCALE GENOMIC DNA]</scope>
    <source>
        <strain evidence="2 3">R21-91A</strain>
    </source>
</reference>
<dbReference type="PANTHER" id="PTHR37305:SF1">
    <property type="entry name" value="MEMBRANE PROTEIN"/>
    <property type="match status" value="1"/>
</dbReference>
<gene>
    <name evidence="2" type="ORF">VNN45_08710</name>
</gene>
<keyword evidence="3" id="KW-1185">Reference proteome</keyword>
<keyword evidence="1" id="KW-0472">Membrane</keyword>
<sequence>MFNIIRADFYRILHSKIFYLTQIALFVMVLVNVSSHTTFLAGIQSDDFMNVVHNIERSSWTGATALVGTSLMAGALIYFYLPLFILSIGYDLTHGTIKNLISSGFSRQIIFVSKYVTFLILSAAEYLFYYVLAFSIASISSGIGVFKENFLYSFFQSMGIQFLSLQAIFALTILILYVSRSNVAAVIATVSFPVLLSTVSVLLFPKSKIIQYFDFQGNINNTFLSMPKDYWLNVSLFSIVFIIIWSSISYIWFKRQEL</sequence>
<keyword evidence="1" id="KW-1133">Transmembrane helix</keyword>
<feature type="transmembrane region" description="Helical" evidence="1">
    <location>
        <begin position="230"/>
        <end position="253"/>
    </location>
</feature>